<accession>D6TQ88</accession>
<dbReference type="AlphaFoldDB" id="D6TQ88"/>
<protein>
    <submittedName>
        <fullName evidence="1">Uncharacterized protein</fullName>
    </submittedName>
</protein>
<organism evidence="1 2">
    <name type="scientific">Ktedonobacter racemifer DSM 44963</name>
    <dbReference type="NCBI Taxonomy" id="485913"/>
    <lineage>
        <taxon>Bacteria</taxon>
        <taxon>Bacillati</taxon>
        <taxon>Chloroflexota</taxon>
        <taxon>Ktedonobacteria</taxon>
        <taxon>Ktedonobacterales</taxon>
        <taxon>Ktedonobacteraceae</taxon>
        <taxon>Ktedonobacter</taxon>
    </lineage>
</organism>
<reference evidence="1 2" key="1">
    <citation type="journal article" date="2011" name="Stand. Genomic Sci.">
        <title>Non-contiguous finished genome sequence and contextual data of the filamentous soil bacterium Ktedonobacter racemifer type strain (SOSP1-21).</title>
        <authorList>
            <person name="Chang Y.J."/>
            <person name="Land M."/>
            <person name="Hauser L."/>
            <person name="Chertkov O."/>
            <person name="Del Rio T.G."/>
            <person name="Nolan M."/>
            <person name="Copeland A."/>
            <person name="Tice H."/>
            <person name="Cheng J.F."/>
            <person name="Lucas S."/>
            <person name="Han C."/>
            <person name="Goodwin L."/>
            <person name="Pitluck S."/>
            <person name="Ivanova N."/>
            <person name="Ovchinikova G."/>
            <person name="Pati A."/>
            <person name="Chen A."/>
            <person name="Palaniappan K."/>
            <person name="Mavromatis K."/>
            <person name="Liolios K."/>
            <person name="Brettin T."/>
            <person name="Fiebig A."/>
            <person name="Rohde M."/>
            <person name="Abt B."/>
            <person name="Goker M."/>
            <person name="Detter J.C."/>
            <person name="Woyke T."/>
            <person name="Bristow J."/>
            <person name="Eisen J.A."/>
            <person name="Markowitz V."/>
            <person name="Hugenholtz P."/>
            <person name="Kyrpides N.C."/>
            <person name="Klenk H.P."/>
            <person name="Lapidus A."/>
        </authorList>
    </citation>
    <scope>NUCLEOTIDE SEQUENCE [LARGE SCALE GENOMIC DNA]</scope>
    <source>
        <strain evidence="2">DSM 44963</strain>
    </source>
</reference>
<dbReference type="InParanoid" id="D6TQ88"/>
<proteinExistence type="predicted"/>
<evidence type="ECO:0000313" key="2">
    <source>
        <dbReference type="Proteomes" id="UP000004508"/>
    </source>
</evidence>
<keyword evidence="2" id="KW-1185">Reference proteome</keyword>
<comment type="caution">
    <text evidence="1">The sequence shown here is derived from an EMBL/GenBank/DDBJ whole genome shotgun (WGS) entry which is preliminary data.</text>
</comment>
<dbReference type="Proteomes" id="UP000004508">
    <property type="component" value="Unassembled WGS sequence"/>
</dbReference>
<name>D6TQ88_KTERA</name>
<sequence>MPPFFKRLRLLVPSRTLYGRHELPLFSNTGGVLLNSRERHSLTSKRYHSFYCREEPFSLEENV</sequence>
<evidence type="ECO:0000313" key="1">
    <source>
        <dbReference type="EMBL" id="EFH85736.1"/>
    </source>
</evidence>
<dbReference type="EMBL" id="ADVG01000002">
    <property type="protein sequence ID" value="EFH85736.1"/>
    <property type="molecule type" value="Genomic_DNA"/>
</dbReference>
<gene>
    <name evidence="1" type="ORF">Krac_6970</name>
</gene>